<evidence type="ECO:0000256" key="10">
    <source>
        <dbReference type="ARBA" id="ARBA00022840"/>
    </source>
</evidence>
<evidence type="ECO:0000256" key="14">
    <source>
        <dbReference type="ARBA" id="ARBA00023136"/>
    </source>
</evidence>
<feature type="binding site" evidence="15">
    <location>
        <position position="565"/>
    </location>
    <ligand>
        <name>ATP</name>
        <dbReference type="ChEBI" id="CHEBI:30616"/>
    </ligand>
</feature>
<evidence type="ECO:0000259" key="18">
    <source>
        <dbReference type="PROSITE" id="PS51192"/>
    </source>
</evidence>
<evidence type="ECO:0000259" key="19">
    <source>
        <dbReference type="PROSITE" id="PS51194"/>
    </source>
</evidence>
<dbReference type="PRINTS" id="PR00906">
    <property type="entry name" value="SECA"/>
</dbReference>
<feature type="region of interest" description="Disordered" evidence="17">
    <location>
        <begin position="927"/>
        <end position="958"/>
    </location>
</feature>
<name>A0A0G0JJF7_9BACT</name>
<dbReference type="PROSITE" id="PS51192">
    <property type="entry name" value="HELICASE_ATP_BIND_1"/>
    <property type="match status" value="1"/>
</dbReference>
<dbReference type="SMART" id="SM00957">
    <property type="entry name" value="SecA_DEAD"/>
    <property type="match status" value="1"/>
</dbReference>
<dbReference type="HAMAP" id="MF_01382">
    <property type="entry name" value="SecA"/>
    <property type="match status" value="1"/>
</dbReference>
<evidence type="ECO:0000256" key="8">
    <source>
        <dbReference type="ARBA" id="ARBA00022741"/>
    </source>
</evidence>
<dbReference type="GO" id="GO:0046872">
    <property type="term" value="F:metal ion binding"/>
    <property type="evidence" value="ECO:0007669"/>
    <property type="project" value="UniProtKB-KW"/>
</dbReference>
<keyword evidence="5 15" id="KW-1003">Cell membrane</keyword>
<protein>
    <recommendedName>
        <fullName evidence="15 16">Protein translocase subunit SecA</fullName>
        <ecNumber evidence="15">7.4.2.8</ecNumber>
    </recommendedName>
</protein>
<dbReference type="Pfam" id="PF07517">
    <property type="entry name" value="SecA_DEAD"/>
    <property type="match status" value="1"/>
</dbReference>
<evidence type="ECO:0000256" key="11">
    <source>
        <dbReference type="ARBA" id="ARBA00022927"/>
    </source>
</evidence>
<feature type="binding site" evidence="15">
    <location>
        <position position="85"/>
    </location>
    <ligand>
        <name>ATP</name>
        <dbReference type="ChEBI" id="CHEBI:30616"/>
    </ligand>
</feature>
<comment type="cofactor">
    <cofactor evidence="1">
        <name>Zn(2+)</name>
        <dbReference type="ChEBI" id="CHEBI:29105"/>
    </cofactor>
</comment>
<dbReference type="Gene3D" id="3.90.1440.10">
    <property type="entry name" value="SecA, preprotein cross-linking domain"/>
    <property type="match status" value="1"/>
</dbReference>
<dbReference type="GO" id="GO:0043952">
    <property type="term" value="P:protein transport by the Sec complex"/>
    <property type="evidence" value="ECO:0007669"/>
    <property type="project" value="TreeGrafter"/>
</dbReference>
<dbReference type="Pfam" id="PF01043">
    <property type="entry name" value="SecA_PP_bind"/>
    <property type="match status" value="1"/>
</dbReference>
<dbReference type="NCBIfam" id="TIGR00963">
    <property type="entry name" value="secA"/>
    <property type="match status" value="1"/>
</dbReference>
<keyword evidence="12 15" id="KW-1278">Translocase</keyword>
<dbReference type="Pfam" id="PF07516">
    <property type="entry name" value="SecA_SW"/>
    <property type="match status" value="1"/>
</dbReference>
<evidence type="ECO:0000256" key="9">
    <source>
        <dbReference type="ARBA" id="ARBA00022833"/>
    </source>
</evidence>
<comment type="caution">
    <text evidence="21">The sequence shown here is derived from an EMBL/GenBank/DDBJ whole genome shotgun (WGS) entry which is preliminary data.</text>
</comment>
<feature type="domain" description="Helicase C-terminal" evidence="19">
    <location>
        <begin position="490"/>
        <end position="657"/>
    </location>
</feature>
<reference evidence="21 22" key="1">
    <citation type="journal article" date="2015" name="Nature">
        <title>rRNA introns, odd ribosomes, and small enigmatic genomes across a large radiation of phyla.</title>
        <authorList>
            <person name="Brown C.T."/>
            <person name="Hug L.A."/>
            <person name="Thomas B.C."/>
            <person name="Sharon I."/>
            <person name="Castelle C.J."/>
            <person name="Singh A."/>
            <person name="Wilkins M.J."/>
            <person name="Williams K.H."/>
            <person name="Banfield J.F."/>
        </authorList>
    </citation>
    <scope>NUCLEOTIDE SEQUENCE [LARGE SCALE GENOMIC DNA]</scope>
</reference>
<evidence type="ECO:0000256" key="12">
    <source>
        <dbReference type="ARBA" id="ARBA00022967"/>
    </source>
</evidence>
<dbReference type="Proteomes" id="UP000034849">
    <property type="component" value="Unassembled WGS sequence"/>
</dbReference>
<dbReference type="InterPro" id="IPR014018">
    <property type="entry name" value="SecA_motor_DEAD"/>
</dbReference>
<dbReference type="CDD" id="cd17928">
    <property type="entry name" value="DEXDc_SecA"/>
    <property type="match status" value="1"/>
</dbReference>
<dbReference type="SMART" id="SM00958">
    <property type="entry name" value="SecA_PP_bind"/>
    <property type="match status" value="1"/>
</dbReference>
<dbReference type="PANTHER" id="PTHR30612">
    <property type="entry name" value="SECA INNER MEMBRANE COMPONENT OF SEC PROTEIN SECRETION SYSTEM"/>
    <property type="match status" value="1"/>
</dbReference>
<dbReference type="GO" id="GO:0005886">
    <property type="term" value="C:plasma membrane"/>
    <property type="evidence" value="ECO:0007669"/>
    <property type="project" value="UniProtKB-SubCell"/>
</dbReference>
<dbReference type="InterPro" id="IPR036670">
    <property type="entry name" value="SecA_X-link_sf"/>
</dbReference>
<dbReference type="GO" id="GO:0005524">
    <property type="term" value="F:ATP binding"/>
    <property type="evidence" value="ECO:0007669"/>
    <property type="project" value="UniProtKB-UniRule"/>
</dbReference>
<dbReference type="Gene3D" id="3.10.450.50">
    <property type="match status" value="1"/>
</dbReference>
<feature type="domain" description="Helicase ATP-binding" evidence="18">
    <location>
        <begin position="87"/>
        <end position="293"/>
    </location>
</feature>
<accession>A0A0G0JJF7</accession>
<dbReference type="EC" id="7.4.2.8" evidence="15"/>
<dbReference type="FunFam" id="3.40.50.300:FF:000429">
    <property type="entry name" value="Preprotein translocase subunit SecA"/>
    <property type="match status" value="1"/>
</dbReference>
<dbReference type="GO" id="GO:0008564">
    <property type="term" value="F:protein-exporting ATPase activity"/>
    <property type="evidence" value="ECO:0007669"/>
    <property type="project" value="UniProtKB-EC"/>
</dbReference>
<dbReference type="InterPro" id="IPR027417">
    <property type="entry name" value="P-loop_NTPase"/>
</dbReference>
<dbReference type="InterPro" id="IPR011115">
    <property type="entry name" value="SecA_DEAD"/>
</dbReference>
<comment type="function">
    <text evidence="15">Part of the Sec protein translocase complex. Interacts with the SecYEG preprotein conducting channel. Has a central role in coupling the hydrolysis of ATP to the transfer of proteins into and across the cell membrane, serving as an ATP-driven molecular motor driving the stepwise translocation of polypeptide chains across the membrane.</text>
</comment>
<dbReference type="Gene3D" id="1.10.3060.10">
    <property type="entry name" value="Helical scaffold and wing domains of SecA"/>
    <property type="match status" value="1"/>
</dbReference>
<dbReference type="GO" id="GO:0005829">
    <property type="term" value="C:cytosol"/>
    <property type="evidence" value="ECO:0007669"/>
    <property type="project" value="TreeGrafter"/>
</dbReference>
<dbReference type="InterPro" id="IPR011116">
    <property type="entry name" value="SecA_Wing/Scaffold"/>
</dbReference>
<dbReference type="InterPro" id="IPR001650">
    <property type="entry name" value="Helicase_C-like"/>
</dbReference>
<dbReference type="GO" id="GO:0065002">
    <property type="term" value="P:intracellular protein transmembrane transport"/>
    <property type="evidence" value="ECO:0007669"/>
    <property type="project" value="UniProtKB-UniRule"/>
</dbReference>
<evidence type="ECO:0000259" key="20">
    <source>
        <dbReference type="PROSITE" id="PS51196"/>
    </source>
</evidence>
<comment type="subunit">
    <text evidence="15">Monomer and homodimer. Part of the essential Sec protein translocation apparatus which comprises SecA, SecYEG and auxiliary proteins SecDF. Other proteins may also be involved.</text>
</comment>
<dbReference type="GO" id="GO:0006605">
    <property type="term" value="P:protein targeting"/>
    <property type="evidence" value="ECO:0007669"/>
    <property type="project" value="UniProtKB-UniRule"/>
</dbReference>
<dbReference type="InterPro" id="IPR004027">
    <property type="entry name" value="SEC_C_motif"/>
</dbReference>
<evidence type="ECO:0000256" key="16">
    <source>
        <dbReference type="RuleBase" id="RU003874"/>
    </source>
</evidence>
<dbReference type="InterPro" id="IPR014001">
    <property type="entry name" value="Helicase_ATP-bd"/>
</dbReference>
<comment type="similarity">
    <text evidence="3 15 16">Belongs to the SecA family.</text>
</comment>
<dbReference type="Gene3D" id="3.40.50.300">
    <property type="entry name" value="P-loop containing nucleotide triphosphate hydrolases"/>
    <property type="match status" value="2"/>
</dbReference>
<evidence type="ECO:0000256" key="3">
    <source>
        <dbReference type="ARBA" id="ARBA00007650"/>
    </source>
</evidence>
<dbReference type="SUPFAM" id="SSF81767">
    <property type="entry name" value="Pre-protein crosslinking domain of SecA"/>
    <property type="match status" value="1"/>
</dbReference>
<keyword evidence="13 15" id="KW-0811">Translocation</keyword>
<dbReference type="SUPFAM" id="SSF81886">
    <property type="entry name" value="Helical scaffold and wing domains of SecA"/>
    <property type="match status" value="1"/>
</dbReference>
<dbReference type="CDD" id="cd18803">
    <property type="entry name" value="SF2_C_secA"/>
    <property type="match status" value="1"/>
</dbReference>
<dbReference type="STRING" id="1619046.US42_C0001G0052"/>
<evidence type="ECO:0000313" key="22">
    <source>
        <dbReference type="Proteomes" id="UP000034849"/>
    </source>
</evidence>
<dbReference type="InterPro" id="IPR036266">
    <property type="entry name" value="SecA_Wing/Scaffold_sf"/>
</dbReference>
<evidence type="ECO:0000256" key="1">
    <source>
        <dbReference type="ARBA" id="ARBA00001947"/>
    </source>
</evidence>
<keyword evidence="14 15" id="KW-0472">Membrane</keyword>
<keyword evidence="10 15" id="KW-0067">ATP-binding</keyword>
<dbReference type="Pfam" id="PF02810">
    <property type="entry name" value="SEC-C"/>
    <property type="match status" value="1"/>
</dbReference>
<evidence type="ECO:0000256" key="13">
    <source>
        <dbReference type="ARBA" id="ARBA00023010"/>
    </source>
</evidence>
<evidence type="ECO:0000256" key="17">
    <source>
        <dbReference type="SAM" id="MobiDB-lite"/>
    </source>
</evidence>
<feature type="compositionally biased region" description="Basic and acidic residues" evidence="17">
    <location>
        <begin position="936"/>
        <end position="949"/>
    </location>
</feature>
<proteinExistence type="inferred from homology"/>
<dbReference type="InterPro" id="IPR000185">
    <property type="entry name" value="SecA"/>
</dbReference>
<evidence type="ECO:0000256" key="5">
    <source>
        <dbReference type="ARBA" id="ARBA00022475"/>
    </source>
</evidence>
<organism evidence="21 22">
    <name type="scientific">Candidatus Magasanikbacteria bacterium GW2011_GWC2_37_14</name>
    <dbReference type="NCBI Taxonomy" id="1619046"/>
    <lineage>
        <taxon>Bacteria</taxon>
        <taxon>Candidatus Magasanikiibacteriota</taxon>
    </lineage>
</organism>
<dbReference type="PROSITE" id="PS51196">
    <property type="entry name" value="SECA_MOTOR_DEAD"/>
    <property type="match status" value="1"/>
</dbReference>
<keyword evidence="8 15" id="KW-0547">Nucleotide-binding</keyword>
<dbReference type="InterPro" id="IPR044722">
    <property type="entry name" value="SecA_SF2_C"/>
</dbReference>
<keyword evidence="11 15" id="KW-0653">Protein transport</keyword>
<keyword evidence="4 15" id="KW-0813">Transport</keyword>
<evidence type="ECO:0000256" key="2">
    <source>
        <dbReference type="ARBA" id="ARBA00004170"/>
    </source>
</evidence>
<evidence type="ECO:0000256" key="4">
    <source>
        <dbReference type="ARBA" id="ARBA00022448"/>
    </source>
</evidence>
<evidence type="ECO:0000256" key="6">
    <source>
        <dbReference type="ARBA" id="ARBA00022490"/>
    </source>
</evidence>
<feature type="domain" description="SecA family profile" evidence="20">
    <location>
        <begin position="1"/>
        <end position="652"/>
    </location>
</feature>
<evidence type="ECO:0000256" key="7">
    <source>
        <dbReference type="ARBA" id="ARBA00022723"/>
    </source>
</evidence>
<dbReference type="Pfam" id="PF21090">
    <property type="entry name" value="P-loop_SecA"/>
    <property type="match status" value="1"/>
</dbReference>
<dbReference type="GO" id="GO:0031522">
    <property type="term" value="C:cell envelope Sec protein transport complex"/>
    <property type="evidence" value="ECO:0007669"/>
    <property type="project" value="TreeGrafter"/>
</dbReference>
<dbReference type="GO" id="GO:0017038">
    <property type="term" value="P:protein import"/>
    <property type="evidence" value="ECO:0007669"/>
    <property type="project" value="InterPro"/>
</dbReference>
<evidence type="ECO:0000313" key="21">
    <source>
        <dbReference type="EMBL" id="KKQ28201.1"/>
    </source>
</evidence>
<comment type="subcellular location">
    <subcellularLocation>
        <location evidence="15">Cell membrane</location>
        <topology evidence="15">Peripheral membrane protein</topology>
        <orientation evidence="15">Cytoplasmic side</orientation>
    </subcellularLocation>
    <subcellularLocation>
        <location evidence="15">Cytoplasm</location>
    </subcellularLocation>
    <subcellularLocation>
        <location evidence="2">Membrane</location>
        <topology evidence="2">Peripheral membrane protein</topology>
    </subcellularLocation>
    <text evidence="15">Distribution is 50-50.</text>
</comment>
<dbReference type="PANTHER" id="PTHR30612:SF0">
    <property type="entry name" value="CHLOROPLAST PROTEIN-TRANSPORTING ATPASE"/>
    <property type="match status" value="1"/>
</dbReference>
<sequence length="967" mass="110778">MQFLEKIFGDPSKKFVRAVQPIVEKVNSLEPAWQKLTDDELKHKTIEFKERLVKGETLDDILPEAFATVRETAHRVLGMRHYDVQLIGGTMLHKGSIAEMRTGEGKTLVATLPVYLNALEGKGVHVVTVNDYLAKRDAVWMSKIYDFLGMSVGIIQNMRVSYKYNANKNQPLPTSPFQGEEIRKVEELEKESEIESFKIEDEFLVPCSRQETYRCDITYGTNNEFGFDYLRDNMVQSLEEMVMRPGDEMHYAIVDEVDSILIDEARTPLIISAPAEEATDQYYQFAKLVRQLKEDKTVKDTTGFGMLSKNDNTPVNPDDLGDYNLDEKMRSATLTEQGIAKFEKWLNVANIYEEGGIKLVHHIEQALKAEVLFKRDRDYIVDNGEIIIIDEFTGRKMPGRRYSEGLHQAIEAKENVKIQRESQTLATITFQNLFRMYRKLSGMTGTAETEKEEFGKIYNLDVITIPTNKGDQRVDHPDRIYRHERAKNKAIIEKIKECRAKNQPMLIGTISVEKNEELSAYLTVEGIKHEILNAKNHEREAEIIAQAGRPGAITLATNMAGRGVDIKLGGNPINKEEAEIVCQAGGLFVLGTERHEARRIDNQLRGRSARQGDPGETQFFVSTEDDLMRIFAGDRIKSVMTTLKVPEDMPIEQRMITRMLEGAQKKVEGFHFDSRKHLLEYDDVLNKHRDVIYKKRRQILNLAANFKVNQEEVIKDENSHDFDKKYLSLQETIMDLIAEEINFVVSFHTNLPDKNEWDLKEIYETMHTIFSFTNEERETLLHLTKNGNSKLEDVVVRDEIVKFLMNKAEKEYEVFKEKVMSNFGTSEEGERAMHELEKNILLRSIDSFWVDHLVAIDYLRTGIGLRGYGQRDPLVEYKKETYQMFNELLSGIQKEVVYSFFKIGLGIQLAPSIMASEKMVLKGSDSVELASGQTESKPRNEETGEKIGRNDPCPCGSGKKYKKCHGA</sequence>
<keyword evidence="6 15" id="KW-0963">Cytoplasm</keyword>
<dbReference type="NCBIfam" id="NF009538">
    <property type="entry name" value="PRK12904.1"/>
    <property type="match status" value="1"/>
</dbReference>
<dbReference type="AlphaFoldDB" id="A0A0G0JJF7"/>
<comment type="catalytic activity">
    <reaction evidence="15">
        <text>ATP + H2O + cellular proteinSide 1 = ADP + phosphate + cellular proteinSide 2.</text>
        <dbReference type="EC" id="7.4.2.8"/>
    </reaction>
</comment>
<keyword evidence="7" id="KW-0479">Metal-binding</keyword>
<dbReference type="PATRIC" id="fig|1619046.3.peg.52"/>
<evidence type="ECO:0000256" key="15">
    <source>
        <dbReference type="HAMAP-Rule" id="MF_01382"/>
    </source>
</evidence>
<dbReference type="InterPro" id="IPR011130">
    <property type="entry name" value="SecA_preprotein_X-link_dom"/>
</dbReference>
<dbReference type="FunFam" id="3.90.1440.10:FF:000002">
    <property type="entry name" value="Protein translocase subunit SecA"/>
    <property type="match status" value="1"/>
</dbReference>
<gene>
    <name evidence="15" type="primary">secA</name>
    <name evidence="21" type="ORF">US42_C0001G0052</name>
</gene>
<dbReference type="SUPFAM" id="SSF52540">
    <property type="entry name" value="P-loop containing nucleoside triphosphate hydrolases"/>
    <property type="match status" value="2"/>
</dbReference>
<dbReference type="EMBL" id="LBSX01000001">
    <property type="protein sequence ID" value="KKQ28201.1"/>
    <property type="molecule type" value="Genomic_DNA"/>
</dbReference>
<keyword evidence="9" id="KW-0862">Zinc</keyword>
<feature type="binding site" evidence="15">
    <location>
        <begin position="103"/>
        <end position="107"/>
    </location>
    <ligand>
        <name>ATP</name>
        <dbReference type="ChEBI" id="CHEBI:30616"/>
    </ligand>
</feature>
<dbReference type="PROSITE" id="PS51194">
    <property type="entry name" value="HELICASE_CTER"/>
    <property type="match status" value="1"/>
</dbReference>